<sequence>MGLGVCLARVALEVDERWFVSVTVSPAWGLFYLHQTKGIVRELDSQMQFFVDNLSLAPGAGQFVKNLFTRTKTEHEFVLCFQAIFVYWPVFLSGENVLTRGEWWGKVE</sequence>
<proteinExistence type="predicted"/>
<comment type="caution">
    <text evidence="1">The sequence shown here is derived from an EMBL/GenBank/DDBJ whole genome shotgun (WGS) entry which is preliminary data.</text>
</comment>
<dbReference type="AlphaFoldDB" id="A0A0G0XQ40"/>
<gene>
    <name evidence="1" type="ORF">UU50_C0012G0008</name>
</gene>
<protein>
    <submittedName>
        <fullName evidence="1">Uncharacterized protein</fullName>
    </submittedName>
</protein>
<dbReference type="EMBL" id="LCAW01000012">
    <property type="protein sequence ID" value="KKR98960.1"/>
    <property type="molecule type" value="Genomic_DNA"/>
</dbReference>
<dbReference type="Proteomes" id="UP000033930">
    <property type="component" value="Unassembled WGS sequence"/>
</dbReference>
<name>A0A0G0XQ40_9BACT</name>
<accession>A0A0G0XQ40</accession>
<reference evidence="1 2" key="1">
    <citation type="journal article" date="2015" name="Nature">
        <title>rRNA introns, odd ribosomes, and small enigmatic genomes across a large radiation of phyla.</title>
        <authorList>
            <person name="Brown C.T."/>
            <person name="Hug L.A."/>
            <person name="Thomas B.C."/>
            <person name="Sharon I."/>
            <person name="Castelle C.J."/>
            <person name="Singh A."/>
            <person name="Wilkins M.J."/>
            <person name="Williams K.H."/>
            <person name="Banfield J.F."/>
        </authorList>
    </citation>
    <scope>NUCLEOTIDE SEQUENCE [LARGE SCALE GENOMIC DNA]</scope>
</reference>
<evidence type="ECO:0000313" key="1">
    <source>
        <dbReference type="EMBL" id="KKR98960.1"/>
    </source>
</evidence>
<organism evidence="1 2">
    <name type="scientific">Candidatus Uhrbacteria bacterium GW2011_GWC1_41_20</name>
    <dbReference type="NCBI Taxonomy" id="1618983"/>
    <lineage>
        <taxon>Bacteria</taxon>
        <taxon>Candidatus Uhriibacteriota</taxon>
    </lineage>
</organism>
<evidence type="ECO:0000313" key="2">
    <source>
        <dbReference type="Proteomes" id="UP000033930"/>
    </source>
</evidence>